<dbReference type="Pfam" id="PF13514">
    <property type="entry name" value="AAA_27"/>
    <property type="match status" value="1"/>
</dbReference>
<keyword evidence="2" id="KW-0472">Membrane</keyword>
<name>A0A9D2MC73_9FIRM</name>
<proteinExistence type="predicted"/>
<reference evidence="4" key="2">
    <citation type="submission" date="2021-04" db="EMBL/GenBank/DDBJ databases">
        <authorList>
            <person name="Gilroy R."/>
        </authorList>
    </citation>
    <scope>NUCLEOTIDE SEQUENCE</scope>
    <source>
        <strain evidence="4">CHK189-11263</strain>
    </source>
</reference>
<sequence>MKLRRMTATFGSLSGATLELGEGLNLIEAPNEAGKSTWSAFLRAMLYGIPTKERDRQGFLAEKNRYQPWSGAAMEGRLELEWQGREIVLLRGPGKTAPFGTVQVLDAHTGEPIPGLTAETVGEVLIGAPREVFERSAFVGQGACAIDGSPALEKRISALVSSGEEDVSYSQVEHTLREWLNRRRHNKTGLIPRLEAELSGLEEQLTRQSRAHRAAQEAGQTLSELQEERDLLAREVAVHRARAQAQRRAAWEQAKGELDAALQEEENLRRELQKDGPTPGREELLRTQEALNSLRGLEQRLKEAEQAYDAAIQAAAQARKAAADPLFPDMTPEEAWDRANLDAEEVDLEEPASGGTLAAALVSLAGAALAAGAGVLFTPFAFLGTALLGVGGLFLLARWVKLRREARGIAQRREELLDWYQVDEADEILELAKAYRTGWEAAREAERDRQRAEQAQIDLTGRRDRVRAQVAAQVQAFAPAARDVFTLSAALSRALFLRDKLERAVLRRESAEKLLQRLPAPPEGGTPAEDLVPRYDAAYTGARLSAVEEELRRLTSVEAAARGELKTLGDPALSQARRESAQEELLRRRAEYDALSLALEGLSAAGQALQGRFAPALNRRAGELFARLTGGKYGAVTLTREFEALAQEPGEVLPRRSLALSQGTVDQLYLAVRLAVCELALPQADPAPLVLDDALVHFDDARCALALEVLRELAKERQILLFTCHGREGTLLSGAPEVRRIALSPAQEVSAHE</sequence>
<dbReference type="PANTHER" id="PTHR41259">
    <property type="entry name" value="DOUBLE-STRAND BREAK REPAIR RAD50 ATPASE, PUTATIVE-RELATED"/>
    <property type="match status" value="1"/>
</dbReference>
<dbReference type="EMBL" id="DWYC01000074">
    <property type="protein sequence ID" value="HJB57559.1"/>
    <property type="molecule type" value="Genomic_DNA"/>
</dbReference>
<accession>A0A9D2MC73</accession>
<feature type="transmembrane region" description="Helical" evidence="2">
    <location>
        <begin position="364"/>
        <end position="397"/>
    </location>
</feature>
<evidence type="ECO:0000259" key="3">
    <source>
        <dbReference type="Pfam" id="PF13514"/>
    </source>
</evidence>
<evidence type="ECO:0000313" key="5">
    <source>
        <dbReference type="Proteomes" id="UP000824208"/>
    </source>
</evidence>
<keyword evidence="2" id="KW-1133">Transmembrane helix</keyword>
<dbReference type="Proteomes" id="UP000824208">
    <property type="component" value="Unassembled WGS sequence"/>
</dbReference>
<dbReference type="Gene3D" id="3.40.50.300">
    <property type="entry name" value="P-loop containing nucleotide triphosphate hydrolases"/>
    <property type="match status" value="2"/>
</dbReference>
<dbReference type="PANTHER" id="PTHR41259:SF1">
    <property type="entry name" value="DOUBLE-STRAND BREAK REPAIR RAD50 ATPASE, PUTATIVE-RELATED"/>
    <property type="match status" value="1"/>
</dbReference>
<dbReference type="InterPro" id="IPR038734">
    <property type="entry name" value="YhaN_AAA"/>
</dbReference>
<dbReference type="SUPFAM" id="SSF52540">
    <property type="entry name" value="P-loop containing nucleoside triphosphate hydrolases"/>
    <property type="match status" value="2"/>
</dbReference>
<feature type="domain" description="YhaN AAA" evidence="3">
    <location>
        <begin position="1"/>
        <end position="57"/>
    </location>
</feature>
<dbReference type="InterPro" id="IPR027417">
    <property type="entry name" value="P-loop_NTPase"/>
</dbReference>
<evidence type="ECO:0000313" key="4">
    <source>
        <dbReference type="EMBL" id="HJB57559.1"/>
    </source>
</evidence>
<protein>
    <submittedName>
        <fullName evidence="4">AAA family ATPase</fullName>
    </submittedName>
</protein>
<dbReference type="AlphaFoldDB" id="A0A9D2MC73"/>
<gene>
    <name evidence="4" type="ORF">H9714_08410</name>
</gene>
<reference evidence="4" key="1">
    <citation type="journal article" date="2021" name="PeerJ">
        <title>Extensive microbial diversity within the chicken gut microbiome revealed by metagenomics and culture.</title>
        <authorList>
            <person name="Gilroy R."/>
            <person name="Ravi A."/>
            <person name="Getino M."/>
            <person name="Pursley I."/>
            <person name="Horton D.L."/>
            <person name="Alikhan N.F."/>
            <person name="Baker D."/>
            <person name="Gharbi K."/>
            <person name="Hall N."/>
            <person name="Watson M."/>
            <person name="Adriaenssens E.M."/>
            <person name="Foster-Nyarko E."/>
            <person name="Jarju S."/>
            <person name="Secka A."/>
            <person name="Antonio M."/>
            <person name="Oren A."/>
            <person name="Chaudhuri R.R."/>
            <person name="La Ragione R."/>
            <person name="Hildebrand F."/>
            <person name="Pallen M.J."/>
        </authorList>
    </citation>
    <scope>NUCLEOTIDE SEQUENCE</scope>
    <source>
        <strain evidence="4">CHK189-11263</strain>
    </source>
</reference>
<evidence type="ECO:0000256" key="2">
    <source>
        <dbReference type="SAM" id="Phobius"/>
    </source>
</evidence>
<comment type="caution">
    <text evidence="4">The sequence shown here is derived from an EMBL/GenBank/DDBJ whole genome shotgun (WGS) entry which is preliminary data.</text>
</comment>
<keyword evidence="1" id="KW-0175">Coiled coil</keyword>
<organism evidence="4 5">
    <name type="scientific">Candidatus Flavonifractor intestinipullorum</name>
    <dbReference type="NCBI Taxonomy" id="2838587"/>
    <lineage>
        <taxon>Bacteria</taxon>
        <taxon>Bacillati</taxon>
        <taxon>Bacillota</taxon>
        <taxon>Clostridia</taxon>
        <taxon>Eubacteriales</taxon>
        <taxon>Oscillospiraceae</taxon>
        <taxon>Flavonifractor</taxon>
    </lineage>
</organism>
<evidence type="ECO:0000256" key="1">
    <source>
        <dbReference type="SAM" id="Coils"/>
    </source>
</evidence>
<feature type="coiled-coil region" evidence="1">
    <location>
        <begin position="191"/>
        <end position="321"/>
    </location>
</feature>
<keyword evidence="2" id="KW-0812">Transmembrane</keyword>